<comment type="similarity">
    <text evidence="2">Belongs to the MGMT family.</text>
</comment>
<organism evidence="13">
    <name type="scientific">Aplanochytrium stocchinoi</name>
    <dbReference type="NCBI Taxonomy" id="215587"/>
    <lineage>
        <taxon>Eukaryota</taxon>
        <taxon>Sar</taxon>
        <taxon>Stramenopiles</taxon>
        <taxon>Bigyra</taxon>
        <taxon>Labyrinthulomycetes</taxon>
        <taxon>Thraustochytrida</taxon>
        <taxon>Thraustochytriidae</taxon>
        <taxon>Aplanochytrium</taxon>
    </lineage>
</organism>
<dbReference type="InterPro" id="IPR001497">
    <property type="entry name" value="MethylDNA_cys_MeTrfase_AS"/>
</dbReference>
<dbReference type="EC" id="2.1.1.63" evidence="3"/>
<evidence type="ECO:0000256" key="6">
    <source>
        <dbReference type="ARBA" id="ARBA00022679"/>
    </source>
</evidence>
<proteinExistence type="inferred from homology"/>
<dbReference type="GO" id="GO:0006281">
    <property type="term" value="P:DNA repair"/>
    <property type="evidence" value="ECO:0007669"/>
    <property type="project" value="UniProtKB-KW"/>
</dbReference>
<dbReference type="InterPro" id="IPR036388">
    <property type="entry name" value="WH-like_DNA-bd_sf"/>
</dbReference>
<feature type="domain" description="Methylated-DNA-[protein]-cysteine S-methyltransferase DNA binding" evidence="12">
    <location>
        <begin position="49"/>
        <end position="133"/>
    </location>
</feature>
<dbReference type="InterPro" id="IPR014048">
    <property type="entry name" value="MethylDNA_cys_MeTrfase_DNA-bd"/>
</dbReference>
<evidence type="ECO:0000256" key="9">
    <source>
        <dbReference type="ARBA" id="ARBA00030795"/>
    </source>
</evidence>
<dbReference type="AlphaFoldDB" id="A0A7S3PFJ2"/>
<dbReference type="GO" id="GO:0003908">
    <property type="term" value="F:methylated-DNA-[protein]-cysteine S-methyltransferase activity"/>
    <property type="evidence" value="ECO:0007669"/>
    <property type="project" value="UniProtKB-EC"/>
</dbReference>
<keyword evidence="5" id="KW-0489">Methyltransferase</keyword>
<dbReference type="EMBL" id="HBIN01008705">
    <property type="protein sequence ID" value="CAE0436203.1"/>
    <property type="molecule type" value="Transcribed_RNA"/>
</dbReference>
<evidence type="ECO:0000256" key="5">
    <source>
        <dbReference type="ARBA" id="ARBA00022603"/>
    </source>
</evidence>
<keyword evidence="8" id="KW-0234">DNA repair</keyword>
<dbReference type="PROSITE" id="PS00374">
    <property type="entry name" value="MGMT"/>
    <property type="match status" value="1"/>
</dbReference>
<dbReference type="PANTHER" id="PTHR10815">
    <property type="entry name" value="METHYLATED-DNA--PROTEIN-CYSTEINE METHYLTRANSFERASE"/>
    <property type="match status" value="1"/>
</dbReference>
<accession>A0A7S3PFJ2</accession>
<evidence type="ECO:0000256" key="1">
    <source>
        <dbReference type="ARBA" id="ARBA00001286"/>
    </source>
</evidence>
<evidence type="ECO:0000256" key="11">
    <source>
        <dbReference type="ARBA" id="ARBA00049348"/>
    </source>
</evidence>
<protein>
    <recommendedName>
        <fullName evidence="4">Methylated-DNA--protein-cysteine methyltransferase</fullName>
        <ecNumber evidence="3">2.1.1.63</ecNumber>
    </recommendedName>
    <alternativeName>
        <fullName evidence="9">6-O-methylguanine-DNA methyltransferase</fullName>
    </alternativeName>
    <alternativeName>
        <fullName evidence="10">O-6-methylguanine-DNA-alkyltransferase</fullName>
    </alternativeName>
</protein>
<name>A0A7S3PFJ2_9STRA</name>
<evidence type="ECO:0000256" key="3">
    <source>
        <dbReference type="ARBA" id="ARBA00011918"/>
    </source>
</evidence>
<dbReference type="CDD" id="cd06445">
    <property type="entry name" value="ATase"/>
    <property type="match status" value="1"/>
</dbReference>
<dbReference type="Pfam" id="PF01035">
    <property type="entry name" value="DNA_binding_1"/>
    <property type="match status" value="1"/>
</dbReference>
<reference evidence="13" key="1">
    <citation type="submission" date="2021-01" db="EMBL/GenBank/DDBJ databases">
        <authorList>
            <person name="Corre E."/>
            <person name="Pelletier E."/>
            <person name="Niang G."/>
            <person name="Scheremetjew M."/>
            <person name="Finn R."/>
            <person name="Kale V."/>
            <person name="Holt S."/>
            <person name="Cochrane G."/>
            <person name="Meng A."/>
            <person name="Brown T."/>
            <person name="Cohen L."/>
        </authorList>
    </citation>
    <scope>NUCLEOTIDE SEQUENCE</scope>
    <source>
        <strain evidence="13">GSBS06</strain>
    </source>
</reference>
<dbReference type="SUPFAM" id="SSF46767">
    <property type="entry name" value="Methylated DNA-protein cysteine methyltransferase, C-terminal domain"/>
    <property type="match status" value="1"/>
</dbReference>
<keyword evidence="6" id="KW-0808">Transferase</keyword>
<evidence type="ECO:0000256" key="10">
    <source>
        <dbReference type="ARBA" id="ARBA00031621"/>
    </source>
</evidence>
<evidence type="ECO:0000256" key="4">
    <source>
        <dbReference type="ARBA" id="ARBA00015377"/>
    </source>
</evidence>
<dbReference type="NCBIfam" id="TIGR00589">
    <property type="entry name" value="ogt"/>
    <property type="match status" value="1"/>
</dbReference>
<evidence type="ECO:0000256" key="7">
    <source>
        <dbReference type="ARBA" id="ARBA00022763"/>
    </source>
</evidence>
<evidence type="ECO:0000256" key="8">
    <source>
        <dbReference type="ARBA" id="ARBA00023204"/>
    </source>
</evidence>
<evidence type="ECO:0000259" key="12">
    <source>
        <dbReference type="Pfam" id="PF01035"/>
    </source>
</evidence>
<comment type="catalytic activity">
    <reaction evidence="11">
        <text>a 6-O-methyl-2'-deoxyguanosine in DNA + L-cysteinyl-[protein] = S-methyl-L-cysteinyl-[protein] + a 2'-deoxyguanosine in DNA</text>
        <dbReference type="Rhea" id="RHEA:24000"/>
        <dbReference type="Rhea" id="RHEA-COMP:10131"/>
        <dbReference type="Rhea" id="RHEA-COMP:10132"/>
        <dbReference type="Rhea" id="RHEA-COMP:11367"/>
        <dbReference type="Rhea" id="RHEA-COMP:11368"/>
        <dbReference type="ChEBI" id="CHEBI:29950"/>
        <dbReference type="ChEBI" id="CHEBI:82612"/>
        <dbReference type="ChEBI" id="CHEBI:85445"/>
        <dbReference type="ChEBI" id="CHEBI:85448"/>
        <dbReference type="EC" id="2.1.1.63"/>
    </reaction>
</comment>
<evidence type="ECO:0000313" key="13">
    <source>
        <dbReference type="EMBL" id="CAE0436203.1"/>
    </source>
</evidence>
<evidence type="ECO:0000256" key="2">
    <source>
        <dbReference type="ARBA" id="ARBA00008711"/>
    </source>
</evidence>
<sequence length="184" mass="21103">MEILRTISFRLAPNCICINKNMAPPKRKLGRSTHYPTSIKHERKDPTLFQKRVYDATKKIPSGFVSTYGDIARLLNTSSRAVGNALRNNPYAPKVPCHRVVASTRELYGFDGQCGKDAPNLLKKRKLLEDEGVEFEQDSTRASIKCMWDTKSYTVNQYLEDLAKKNKANKPKRIKRGFKIVKRR</sequence>
<dbReference type="PANTHER" id="PTHR10815:SF13">
    <property type="entry name" value="METHYLATED-DNA--PROTEIN-CYSTEINE METHYLTRANSFERASE"/>
    <property type="match status" value="1"/>
</dbReference>
<gene>
    <name evidence="13" type="ORF">ASTO00021_LOCUS6469</name>
</gene>
<comment type="catalytic activity">
    <reaction evidence="1">
        <text>a 4-O-methyl-thymidine in DNA + L-cysteinyl-[protein] = a thymidine in DNA + S-methyl-L-cysteinyl-[protein]</text>
        <dbReference type="Rhea" id="RHEA:53428"/>
        <dbReference type="Rhea" id="RHEA-COMP:10131"/>
        <dbReference type="Rhea" id="RHEA-COMP:10132"/>
        <dbReference type="Rhea" id="RHEA-COMP:13555"/>
        <dbReference type="Rhea" id="RHEA-COMP:13556"/>
        <dbReference type="ChEBI" id="CHEBI:29950"/>
        <dbReference type="ChEBI" id="CHEBI:82612"/>
        <dbReference type="ChEBI" id="CHEBI:137386"/>
        <dbReference type="ChEBI" id="CHEBI:137387"/>
        <dbReference type="EC" id="2.1.1.63"/>
    </reaction>
</comment>
<keyword evidence="7" id="KW-0227">DNA damage</keyword>
<dbReference type="GO" id="GO:0032259">
    <property type="term" value="P:methylation"/>
    <property type="evidence" value="ECO:0007669"/>
    <property type="project" value="UniProtKB-KW"/>
</dbReference>
<dbReference type="InterPro" id="IPR036217">
    <property type="entry name" value="MethylDNA_cys_MeTrfase_DNAb"/>
</dbReference>
<dbReference type="Gene3D" id="1.10.10.10">
    <property type="entry name" value="Winged helix-like DNA-binding domain superfamily/Winged helix DNA-binding domain"/>
    <property type="match status" value="1"/>
</dbReference>